<keyword evidence="2" id="KW-1185">Reference proteome</keyword>
<accession>A0AAV4AUX8</accession>
<name>A0AAV4AUX8_9GAST</name>
<dbReference type="AlphaFoldDB" id="A0AAV4AUX8"/>
<evidence type="ECO:0000313" key="1">
    <source>
        <dbReference type="EMBL" id="GFO10363.1"/>
    </source>
</evidence>
<reference evidence="1 2" key="1">
    <citation type="journal article" date="2021" name="Elife">
        <title>Chloroplast acquisition without the gene transfer in kleptoplastic sea slugs, Plakobranchus ocellatus.</title>
        <authorList>
            <person name="Maeda T."/>
            <person name="Takahashi S."/>
            <person name="Yoshida T."/>
            <person name="Shimamura S."/>
            <person name="Takaki Y."/>
            <person name="Nagai Y."/>
            <person name="Toyoda A."/>
            <person name="Suzuki Y."/>
            <person name="Arimoto A."/>
            <person name="Ishii H."/>
            <person name="Satoh N."/>
            <person name="Nishiyama T."/>
            <person name="Hasebe M."/>
            <person name="Maruyama T."/>
            <person name="Minagawa J."/>
            <person name="Obokata J."/>
            <person name="Shigenobu S."/>
        </authorList>
    </citation>
    <scope>NUCLEOTIDE SEQUENCE [LARGE SCALE GENOMIC DNA]</scope>
</reference>
<dbReference type="InterPro" id="IPR036691">
    <property type="entry name" value="Endo/exonu/phosph_ase_sf"/>
</dbReference>
<gene>
    <name evidence="1" type="ORF">PoB_003686800</name>
</gene>
<evidence type="ECO:0000313" key="2">
    <source>
        <dbReference type="Proteomes" id="UP000735302"/>
    </source>
</evidence>
<proteinExistence type="predicted"/>
<dbReference type="EMBL" id="BLXT01004163">
    <property type="protein sequence ID" value="GFO10363.1"/>
    <property type="molecule type" value="Genomic_DNA"/>
</dbReference>
<comment type="caution">
    <text evidence="1">The sequence shown here is derived from an EMBL/GenBank/DDBJ whole genome shotgun (WGS) entry which is preliminary data.</text>
</comment>
<dbReference type="Gene3D" id="3.60.10.10">
    <property type="entry name" value="Endonuclease/exonuclease/phosphatase"/>
    <property type="match status" value="1"/>
</dbReference>
<protein>
    <submittedName>
        <fullName evidence="1">Pol protein</fullName>
    </submittedName>
</protein>
<organism evidence="1 2">
    <name type="scientific">Plakobranchus ocellatus</name>
    <dbReference type="NCBI Taxonomy" id="259542"/>
    <lineage>
        <taxon>Eukaryota</taxon>
        <taxon>Metazoa</taxon>
        <taxon>Spiralia</taxon>
        <taxon>Lophotrochozoa</taxon>
        <taxon>Mollusca</taxon>
        <taxon>Gastropoda</taxon>
        <taxon>Heterobranchia</taxon>
        <taxon>Euthyneura</taxon>
        <taxon>Panpulmonata</taxon>
        <taxon>Sacoglossa</taxon>
        <taxon>Placobranchoidea</taxon>
        <taxon>Plakobranchidae</taxon>
        <taxon>Plakobranchus</taxon>
    </lineage>
</organism>
<sequence length="98" mass="11059">MSKHSLAVFRATSEAFSRAWRFQRAFSYVGGLRRDERERMLEEFMAENDLITLNSGEQTFVLLAYSTTPIDLAVASPSIAAKCSWAAHSDLCDHFPIL</sequence>
<dbReference type="SUPFAM" id="SSF56219">
    <property type="entry name" value="DNase I-like"/>
    <property type="match status" value="1"/>
</dbReference>
<dbReference type="Proteomes" id="UP000735302">
    <property type="component" value="Unassembled WGS sequence"/>
</dbReference>